<feature type="region of interest" description="Disordered" evidence="1">
    <location>
        <begin position="113"/>
        <end position="134"/>
    </location>
</feature>
<dbReference type="EMBL" id="MVIM01000019">
    <property type="protein sequence ID" value="ORB61955.1"/>
    <property type="molecule type" value="Genomic_DNA"/>
</dbReference>
<comment type="caution">
    <text evidence="2">The sequence shown here is derived from an EMBL/GenBank/DDBJ whole genome shotgun (WGS) entry which is preliminary data.</text>
</comment>
<gene>
    <name evidence="2" type="ORF">BST47_25800</name>
</gene>
<dbReference type="RefSeq" id="WP_083128664.1">
    <property type="nucleotide sequence ID" value="NZ_MVIM01000019.1"/>
</dbReference>
<keyword evidence="3" id="KW-1185">Reference proteome</keyword>
<organism evidence="2 3">
    <name type="scientific">Mycolicibacterium tusciae</name>
    <dbReference type="NCBI Taxonomy" id="75922"/>
    <lineage>
        <taxon>Bacteria</taxon>
        <taxon>Bacillati</taxon>
        <taxon>Actinomycetota</taxon>
        <taxon>Actinomycetes</taxon>
        <taxon>Mycobacteriales</taxon>
        <taxon>Mycobacteriaceae</taxon>
        <taxon>Mycolicibacterium</taxon>
    </lineage>
</organism>
<reference evidence="2 3" key="1">
    <citation type="submission" date="2017-02" db="EMBL/GenBank/DDBJ databases">
        <title>The new phylogeny of genus Mycobacterium.</title>
        <authorList>
            <person name="Tortoli E."/>
            <person name="Trovato A."/>
            <person name="Cirillo D.M."/>
        </authorList>
    </citation>
    <scope>NUCLEOTIDE SEQUENCE [LARGE SCALE GENOMIC DNA]</scope>
    <source>
        <strain evidence="2 3">DSM 44338</strain>
    </source>
</reference>
<dbReference type="Proteomes" id="UP000192411">
    <property type="component" value="Unassembled WGS sequence"/>
</dbReference>
<proteinExistence type="predicted"/>
<protein>
    <submittedName>
        <fullName evidence="2">Uncharacterized protein</fullName>
    </submittedName>
</protein>
<name>A0A1X0JHK0_9MYCO</name>
<dbReference type="Gene3D" id="3.30.70.20">
    <property type="match status" value="1"/>
</dbReference>
<sequence length="134" mass="14840">MIKIHADQERREGNFVAAPDVFDLDDDGIVMLLRDEIESSEREHVDESARSYPVAALRTRADVRGRPLARLENTAQTEKLMKYATCAQQGMSGNEDRALFADAVVLGNGRYASSSADLTDADPSRRSPLIRCRG</sequence>
<evidence type="ECO:0000256" key="1">
    <source>
        <dbReference type="SAM" id="MobiDB-lite"/>
    </source>
</evidence>
<accession>A0A1X0JHK0</accession>
<dbReference type="AlphaFoldDB" id="A0A1X0JHK0"/>
<evidence type="ECO:0000313" key="3">
    <source>
        <dbReference type="Proteomes" id="UP000192411"/>
    </source>
</evidence>
<dbReference type="STRING" id="75922.BST47_25800"/>
<evidence type="ECO:0000313" key="2">
    <source>
        <dbReference type="EMBL" id="ORB61955.1"/>
    </source>
</evidence>